<protein>
    <submittedName>
        <fullName evidence="1">Uncharacterized protein</fullName>
    </submittedName>
</protein>
<keyword evidence="2" id="KW-1185">Reference proteome</keyword>
<name>A0AAN6X5K9_9PEZI</name>
<gene>
    <name evidence="1" type="ORF">QBC40DRAFT_260117</name>
</gene>
<reference evidence="1" key="1">
    <citation type="journal article" date="2023" name="Mol. Phylogenet. Evol.">
        <title>Genome-scale phylogeny and comparative genomics of the fungal order Sordariales.</title>
        <authorList>
            <person name="Hensen N."/>
            <person name="Bonometti L."/>
            <person name="Westerberg I."/>
            <person name="Brannstrom I.O."/>
            <person name="Guillou S."/>
            <person name="Cros-Aarteil S."/>
            <person name="Calhoun S."/>
            <person name="Haridas S."/>
            <person name="Kuo A."/>
            <person name="Mondo S."/>
            <person name="Pangilinan J."/>
            <person name="Riley R."/>
            <person name="LaButti K."/>
            <person name="Andreopoulos B."/>
            <person name="Lipzen A."/>
            <person name="Chen C."/>
            <person name="Yan M."/>
            <person name="Daum C."/>
            <person name="Ng V."/>
            <person name="Clum A."/>
            <person name="Steindorff A."/>
            <person name="Ohm R.A."/>
            <person name="Martin F."/>
            <person name="Silar P."/>
            <person name="Natvig D.O."/>
            <person name="Lalanne C."/>
            <person name="Gautier V."/>
            <person name="Ament-Velasquez S.L."/>
            <person name="Kruys A."/>
            <person name="Hutchinson M.I."/>
            <person name="Powell A.J."/>
            <person name="Barry K."/>
            <person name="Miller A.N."/>
            <person name="Grigoriev I.V."/>
            <person name="Debuchy R."/>
            <person name="Gladieux P."/>
            <person name="Hiltunen Thoren M."/>
            <person name="Johannesson H."/>
        </authorList>
    </citation>
    <scope>NUCLEOTIDE SEQUENCE</scope>
    <source>
        <strain evidence="1">CBS 315.58</strain>
    </source>
</reference>
<reference evidence="1" key="2">
    <citation type="submission" date="2023-05" db="EMBL/GenBank/DDBJ databases">
        <authorList>
            <consortium name="Lawrence Berkeley National Laboratory"/>
            <person name="Steindorff A."/>
            <person name="Hensen N."/>
            <person name="Bonometti L."/>
            <person name="Westerberg I."/>
            <person name="Brannstrom I.O."/>
            <person name="Guillou S."/>
            <person name="Cros-Aarteil S."/>
            <person name="Calhoun S."/>
            <person name="Haridas S."/>
            <person name="Kuo A."/>
            <person name="Mondo S."/>
            <person name="Pangilinan J."/>
            <person name="Riley R."/>
            <person name="Labutti K."/>
            <person name="Andreopoulos B."/>
            <person name="Lipzen A."/>
            <person name="Chen C."/>
            <person name="Yanf M."/>
            <person name="Daum C."/>
            <person name="Ng V."/>
            <person name="Clum A."/>
            <person name="Ohm R."/>
            <person name="Martin F."/>
            <person name="Silar P."/>
            <person name="Natvig D."/>
            <person name="Lalanne C."/>
            <person name="Gautier V."/>
            <person name="Ament-Velasquez S.L."/>
            <person name="Kruys A."/>
            <person name="Hutchinson M.I."/>
            <person name="Powell A.J."/>
            <person name="Barry K."/>
            <person name="Miller A.N."/>
            <person name="Grigoriev I.V."/>
            <person name="Debuchy R."/>
            <person name="Gladieux P."/>
            <person name="Thoren M.H."/>
            <person name="Johannesson H."/>
        </authorList>
    </citation>
    <scope>NUCLEOTIDE SEQUENCE</scope>
    <source>
        <strain evidence="1">CBS 315.58</strain>
    </source>
</reference>
<evidence type="ECO:0000313" key="2">
    <source>
        <dbReference type="Proteomes" id="UP001303160"/>
    </source>
</evidence>
<accession>A0AAN6X5K9</accession>
<organism evidence="1 2">
    <name type="scientific">Triangularia verruculosa</name>
    <dbReference type="NCBI Taxonomy" id="2587418"/>
    <lineage>
        <taxon>Eukaryota</taxon>
        <taxon>Fungi</taxon>
        <taxon>Dikarya</taxon>
        <taxon>Ascomycota</taxon>
        <taxon>Pezizomycotina</taxon>
        <taxon>Sordariomycetes</taxon>
        <taxon>Sordariomycetidae</taxon>
        <taxon>Sordariales</taxon>
        <taxon>Podosporaceae</taxon>
        <taxon>Triangularia</taxon>
    </lineage>
</organism>
<dbReference type="Proteomes" id="UP001303160">
    <property type="component" value="Unassembled WGS sequence"/>
</dbReference>
<dbReference type="EMBL" id="MU864071">
    <property type="protein sequence ID" value="KAK4194324.1"/>
    <property type="molecule type" value="Genomic_DNA"/>
</dbReference>
<sequence>MEPNNASPASARDSEAVEIPARCPEFRLQRAREKDQYYQDELEFKVRIRSLPSEFPSDDDESDQLHRFLLGLAADHTDLYLTGYDPFNRRPKARQLLAVKNFARKRCLAEMDGNAALVRYYELGFLALEYSWNTDLELIETVRRDIEMRMLGRELPRALPEGDDCVDES</sequence>
<dbReference type="AlphaFoldDB" id="A0AAN6X5K9"/>
<proteinExistence type="predicted"/>
<evidence type="ECO:0000313" key="1">
    <source>
        <dbReference type="EMBL" id="KAK4194324.1"/>
    </source>
</evidence>
<comment type="caution">
    <text evidence="1">The sequence shown here is derived from an EMBL/GenBank/DDBJ whole genome shotgun (WGS) entry which is preliminary data.</text>
</comment>